<dbReference type="InterPro" id="IPR050291">
    <property type="entry name" value="CDF_Transporter"/>
</dbReference>
<evidence type="ECO:0000256" key="2">
    <source>
        <dbReference type="ARBA" id="ARBA00022448"/>
    </source>
</evidence>
<evidence type="ECO:0000256" key="1">
    <source>
        <dbReference type="ARBA" id="ARBA00004127"/>
    </source>
</evidence>
<evidence type="ECO:0000259" key="8">
    <source>
        <dbReference type="Pfam" id="PF01545"/>
    </source>
</evidence>
<evidence type="ECO:0000256" key="6">
    <source>
        <dbReference type="ARBA" id="ARBA00023136"/>
    </source>
</evidence>
<feature type="transmembrane region" description="Helical" evidence="7">
    <location>
        <begin position="134"/>
        <end position="155"/>
    </location>
</feature>
<keyword evidence="11" id="KW-1185">Reference proteome</keyword>
<keyword evidence="4 7" id="KW-1133">Transmembrane helix</keyword>
<reference evidence="10" key="1">
    <citation type="submission" date="2021-06" db="EMBL/GenBank/DDBJ databases">
        <authorList>
            <person name="Kallberg Y."/>
            <person name="Tangrot J."/>
            <person name="Rosling A."/>
        </authorList>
    </citation>
    <scope>NUCLEOTIDE SEQUENCE</scope>
    <source>
        <strain evidence="10">CL551</strain>
    </source>
</reference>
<dbReference type="FunFam" id="1.20.1510.10:FF:000005">
    <property type="entry name" value="Putative Cation diffusion facilitator 1"/>
    <property type="match status" value="1"/>
</dbReference>
<dbReference type="Pfam" id="PF16916">
    <property type="entry name" value="ZT_dimer"/>
    <property type="match status" value="1"/>
</dbReference>
<comment type="subcellular location">
    <subcellularLocation>
        <location evidence="1">Endomembrane system</location>
        <topology evidence="1">Multi-pass membrane protein</topology>
    </subcellularLocation>
</comment>
<dbReference type="InterPro" id="IPR002524">
    <property type="entry name" value="Cation_efflux"/>
</dbReference>
<dbReference type="Pfam" id="PF01545">
    <property type="entry name" value="Cation_efflux"/>
    <property type="match status" value="1"/>
</dbReference>
<feature type="transmembrane region" description="Helical" evidence="7">
    <location>
        <begin position="176"/>
        <end position="198"/>
    </location>
</feature>
<dbReference type="GO" id="GO:0030003">
    <property type="term" value="P:intracellular monoatomic cation homeostasis"/>
    <property type="evidence" value="ECO:0007669"/>
    <property type="project" value="UniProtKB-ARBA"/>
</dbReference>
<evidence type="ECO:0000256" key="4">
    <source>
        <dbReference type="ARBA" id="ARBA00022989"/>
    </source>
</evidence>
<feature type="transmembrane region" description="Helical" evidence="7">
    <location>
        <begin position="252"/>
        <end position="270"/>
    </location>
</feature>
<dbReference type="NCBIfam" id="TIGR01297">
    <property type="entry name" value="CDF"/>
    <property type="match status" value="1"/>
</dbReference>
<organism evidence="10 11">
    <name type="scientific">Acaulospora morrowiae</name>
    <dbReference type="NCBI Taxonomy" id="94023"/>
    <lineage>
        <taxon>Eukaryota</taxon>
        <taxon>Fungi</taxon>
        <taxon>Fungi incertae sedis</taxon>
        <taxon>Mucoromycota</taxon>
        <taxon>Glomeromycotina</taxon>
        <taxon>Glomeromycetes</taxon>
        <taxon>Diversisporales</taxon>
        <taxon>Acaulosporaceae</taxon>
        <taxon>Acaulospora</taxon>
    </lineage>
</organism>
<dbReference type="InterPro" id="IPR058533">
    <property type="entry name" value="Cation_efflux_TM"/>
</dbReference>
<dbReference type="Proteomes" id="UP000789342">
    <property type="component" value="Unassembled WGS sequence"/>
</dbReference>
<dbReference type="GO" id="GO:0008324">
    <property type="term" value="F:monoatomic cation transmembrane transporter activity"/>
    <property type="evidence" value="ECO:0007669"/>
    <property type="project" value="InterPro"/>
</dbReference>
<protein>
    <submittedName>
        <fullName evidence="10">3352_t:CDS:1</fullName>
    </submittedName>
</protein>
<evidence type="ECO:0000313" key="11">
    <source>
        <dbReference type="Proteomes" id="UP000789342"/>
    </source>
</evidence>
<keyword evidence="5" id="KW-0406">Ion transport</keyword>
<keyword evidence="3 7" id="KW-0812">Transmembrane</keyword>
<dbReference type="GO" id="GO:0098771">
    <property type="term" value="P:inorganic ion homeostasis"/>
    <property type="evidence" value="ECO:0007669"/>
    <property type="project" value="UniProtKB-ARBA"/>
</dbReference>
<feature type="domain" description="Cation efflux protein transmembrane" evidence="8">
    <location>
        <begin position="112"/>
        <end position="299"/>
    </location>
</feature>
<dbReference type="InterPro" id="IPR027470">
    <property type="entry name" value="Cation_efflux_CTD"/>
</dbReference>
<dbReference type="GO" id="GO:0016020">
    <property type="term" value="C:membrane"/>
    <property type="evidence" value="ECO:0007669"/>
    <property type="project" value="InterPro"/>
</dbReference>
<dbReference type="SUPFAM" id="SSF160240">
    <property type="entry name" value="Cation efflux protein cytoplasmic domain-like"/>
    <property type="match status" value="1"/>
</dbReference>
<sequence>MSTTMESPITSFKAMSSSVHGSETSLSLRNVGPSTIDPPQFISDYYTERDPFYLEPKRKSEDEIKLKNKKIQEFYRDQNDLIDELLSPIDKKLTLKELANNLLRAKIAVNGSLVVNIFLFGLQLFSAISSGSLSLFATMADSFMDLLSNGILFVTGRVSHGKNLIKYPTGMARMETAGSIVFSTLMSTLSIQLIIEAIKTLINKGHDAEVHILSIICILVAIVSKSILLFYCWSQRQFPSARILAQDHRNDIVINTFGLIMYLLSARIVWWIDPAGAILIALCILRSWGITAYEQIKLIVGKSADTTFLRRATYIAMTHHPKVLQVDTCRAYHAGNNLFVEVDIVMDKNTPLWESHDIGESLQIKLEKLENVERAFVHVDYETSHKPEHQKEE</sequence>
<proteinExistence type="predicted"/>
<keyword evidence="2" id="KW-0813">Transport</keyword>
<dbReference type="SUPFAM" id="SSF161111">
    <property type="entry name" value="Cation efflux protein transmembrane domain-like"/>
    <property type="match status" value="1"/>
</dbReference>
<evidence type="ECO:0000256" key="5">
    <source>
        <dbReference type="ARBA" id="ARBA00023065"/>
    </source>
</evidence>
<dbReference type="InterPro" id="IPR027469">
    <property type="entry name" value="Cation_efflux_TMD_sf"/>
</dbReference>
<dbReference type="PANTHER" id="PTHR43840">
    <property type="entry name" value="MITOCHONDRIAL METAL TRANSPORTER 1-RELATED"/>
    <property type="match status" value="1"/>
</dbReference>
<dbReference type="EMBL" id="CAJVPV010003475">
    <property type="protein sequence ID" value="CAG8552781.1"/>
    <property type="molecule type" value="Genomic_DNA"/>
</dbReference>
<feature type="transmembrane region" description="Helical" evidence="7">
    <location>
        <begin position="107"/>
        <end position="128"/>
    </location>
</feature>
<dbReference type="FunFam" id="3.30.70.1350:FF:000001">
    <property type="entry name" value="Metal tolerance protein 11"/>
    <property type="match status" value="1"/>
</dbReference>
<evidence type="ECO:0000256" key="7">
    <source>
        <dbReference type="SAM" id="Phobius"/>
    </source>
</evidence>
<gene>
    <name evidence="10" type="ORF">AMORRO_LOCUS5653</name>
</gene>
<feature type="transmembrane region" description="Helical" evidence="7">
    <location>
        <begin position="210"/>
        <end position="231"/>
    </location>
</feature>
<name>A0A9N9B1Y1_9GLOM</name>
<accession>A0A9N9B1Y1</accession>
<dbReference type="Gene3D" id="1.20.1510.10">
    <property type="entry name" value="Cation efflux protein transmembrane domain"/>
    <property type="match status" value="1"/>
</dbReference>
<keyword evidence="6 7" id="KW-0472">Membrane</keyword>
<dbReference type="GO" id="GO:0012505">
    <property type="term" value="C:endomembrane system"/>
    <property type="evidence" value="ECO:0007669"/>
    <property type="project" value="UniProtKB-SubCell"/>
</dbReference>
<evidence type="ECO:0000259" key="9">
    <source>
        <dbReference type="Pfam" id="PF16916"/>
    </source>
</evidence>
<feature type="domain" description="Cation efflux protein cytoplasmic" evidence="9">
    <location>
        <begin position="318"/>
        <end position="380"/>
    </location>
</feature>
<dbReference type="AlphaFoldDB" id="A0A9N9B1Y1"/>
<evidence type="ECO:0000256" key="3">
    <source>
        <dbReference type="ARBA" id="ARBA00022692"/>
    </source>
</evidence>
<dbReference type="Gene3D" id="3.30.70.1350">
    <property type="entry name" value="Cation efflux protein, cytoplasmic domain"/>
    <property type="match status" value="1"/>
</dbReference>
<dbReference type="OrthoDB" id="78296at2759"/>
<dbReference type="InterPro" id="IPR036837">
    <property type="entry name" value="Cation_efflux_CTD_sf"/>
</dbReference>
<dbReference type="PANTHER" id="PTHR43840:SF13">
    <property type="entry name" value="CATION EFFLUX PROTEIN CYTOPLASMIC DOMAIN-CONTAINING PROTEIN"/>
    <property type="match status" value="1"/>
</dbReference>
<evidence type="ECO:0000313" key="10">
    <source>
        <dbReference type="EMBL" id="CAG8552781.1"/>
    </source>
</evidence>
<comment type="caution">
    <text evidence="10">The sequence shown here is derived from an EMBL/GenBank/DDBJ whole genome shotgun (WGS) entry which is preliminary data.</text>
</comment>